<feature type="compositionally biased region" description="Low complexity" evidence="6">
    <location>
        <begin position="76"/>
        <end position="90"/>
    </location>
</feature>
<dbReference type="InterPro" id="IPR040457">
    <property type="entry name" value="GCP_C"/>
</dbReference>
<evidence type="ECO:0000313" key="10">
    <source>
        <dbReference type="Proteomes" id="UP000245946"/>
    </source>
</evidence>
<dbReference type="GO" id="GO:0000930">
    <property type="term" value="C:gamma-tubulin complex"/>
    <property type="evidence" value="ECO:0007669"/>
    <property type="project" value="TreeGrafter"/>
</dbReference>
<evidence type="ECO:0000256" key="2">
    <source>
        <dbReference type="ARBA" id="ARBA00022490"/>
    </source>
</evidence>
<evidence type="ECO:0000256" key="3">
    <source>
        <dbReference type="ARBA" id="ARBA00022701"/>
    </source>
</evidence>
<dbReference type="Proteomes" id="UP000245946">
    <property type="component" value="Unassembled WGS sequence"/>
</dbReference>
<evidence type="ECO:0000256" key="6">
    <source>
        <dbReference type="SAM" id="MobiDB-lite"/>
    </source>
</evidence>
<dbReference type="GO" id="GO:0044732">
    <property type="term" value="C:mitotic spindle pole body"/>
    <property type="evidence" value="ECO:0007669"/>
    <property type="project" value="TreeGrafter"/>
</dbReference>
<feature type="region of interest" description="Disordered" evidence="6">
    <location>
        <begin position="197"/>
        <end position="242"/>
    </location>
</feature>
<keyword evidence="4 5" id="KW-0206">Cytoskeleton</keyword>
<accession>A0A316Z5M7</accession>
<protein>
    <recommendedName>
        <fullName evidence="5">Spindle pole body component</fullName>
    </recommendedName>
</protein>
<dbReference type="GO" id="GO:0000278">
    <property type="term" value="P:mitotic cell cycle"/>
    <property type="evidence" value="ECO:0007669"/>
    <property type="project" value="TreeGrafter"/>
</dbReference>
<dbReference type="GO" id="GO:0007020">
    <property type="term" value="P:microtubule nucleation"/>
    <property type="evidence" value="ECO:0007669"/>
    <property type="project" value="InterPro"/>
</dbReference>
<dbReference type="Pfam" id="PF17681">
    <property type="entry name" value="GCP_N_terminal"/>
    <property type="match status" value="1"/>
</dbReference>
<dbReference type="InterPro" id="IPR007259">
    <property type="entry name" value="GCP"/>
</dbReference>
<dbReference type="GO" id="GO:0005874">
    <property type="term" value="C:microtubule"/>
    <property type="evidence" value="ECO:0007669"/>
    <property type="project" value="UniProtKB-KW"/>
</dbReference>
<proteinExistence type="inferred from homology"/>
<evidence type="ECO:0000256" key="5">
    <source>
        <dbReference type="RuleBase" id="RU363050"/>
    </source>
</evidence>
<dbReference type="GO" id="GO:0000922">
    <property type="term" value="C:spindle pole"/>
    <property type="evidence" value="ECO:0007669"/>
    <property type="project" value="InterPro"/>
</dbReference>
<evidence type="ECO:0000259" key="7">
    <source>
        <dbReference type="Pfam" id="PF04130"/>
    </source>
</evidence>
<evidence type="ECO:0000256" key="4">
    <source>
        <dbReference type="ARBA" id="ARBA00023212"/>
    </source>
</evidence>
<dbReference type="EMBL" id="KZ819297">
    <property type="protein sequence ID" value="PWN96909.1"/>
    <property type="molecule type" value="Genomic_DNA"/>
</dbReference>
<dbReference type="STRING" id="58919.A0A316Z5M7"/>
<dbReference type="GO" id="GO:0051321">
    <property type="term" value="P:meiotic cell cycle"/>
    <property type="evidence" value="ECO:0007669"/>
    <property type="project" value="TreeGrafter"/>
</dbReference>
<dbReference type="RefSeq" id="XP_025597188.1">
    <property type="nucleotide sequence ID" value="XM_025740978.1"/>
</dbReference>
<keyword evidence="3 5" id="KW-0493">Microtubule</keyword>
<dbReference type="Pfam" id="PF04130">
    <property type="entry name" value="GCP_C_terminal"/>
    <property type="match status" value="1"/>
</dbReference>
<keyword evidence="10" id="KW-1185">Reference proteome</keyword>
<sequence length="1005" mass="111761">MSSRHARPSAQAAATNGVAGSSASGAAAAGAAEPQTPARRVRKSKQLSAKQFEKMIKDLSSVQRSNRKAGHIRLTSGEPAGEPGSSSSGARATDSDPAAGAGEYAVPYTIGEEAEEGLSAALAAVNVEGGQANTEYWLRTVRDADTSGLAKLAGKGPDGIALARTAAKGLKGKANAPQDSFMHEASFVFNPLTRRVPHASPRKAAAAPSGSREKGKSREPAASSPAPTAPRHEAPAEDEESELLPLGLASKEVQEALILEDLLFVLMGIEGSYITYAPSYAPDDPAARLRGAQWVIDPALDPSLRDLVERILPLATHYSSIFAFVEMDSSLEFGTVMHALCAAIRELLKEYEILLVQLEHQHATSPAFTLQRFFFYIHPTMRTLSIVHSLTSSIANVSHAPLLADDDDTASLSSSSDEDDDEVSGTLEQEQRAILGLDDDASATEVKGGIVKGGEVLAILWERCERMRGDATASSLFSTLFLRASQPYARILLRWITTGHLSDTYDEFMIAEDPRVTVASLEQDPTDEYWDRRYMLRDDMVREQREQRQQRGLDFDFEEEDLGPRGFLTGGAKIPGFLEPWKQKILLAGKYLNVVRECGKEIGREDGADAANVDDAARGQGRDGQLVSMTDDSFYARIDEAYERANSALLRLLLVDHSIMERLRSMRHYFFQAQGDFFSIFLVNAEHELRKRVNPSHIREATTARLQSILGMVLGSSSCVGSDDPYREDVRIDFAGENAYEQMRRIAETKGGVEAAKAQARRERQRDVDLISVMELLQFDLAVHFPVSLVISKRNILRWQFLQRPIIHLKATERALAEVWHEHRSFDLWRARHSAPLERYKLRVFALRSRIGCFVQQVLAFITVDVLERNWRELEEKMGSAKTVDQFMRDHFDFLNTCRKECMLTNVNFVDVLGKLMSVASVFTQNAVRFRDSLKNEVQRWETHRAAHPLEAPLDVDEKVLAFLERIEEVFDRRIRMFRDIVSLEATTENPAAVPLQYALVNALQ</sequence>
<feature type="region of interest" description="Disordered" evidence="6">
    <location>
        <begin position="408"/>
        <end position="427"/>
    </location>
</feature>
<dbReference type="AlphaFoldDB" id="A0A316Z5M7"/>
<dbReference type="GO" id="GO:0031122">
    <property type="term" value="P:cytoplasmic microtubule organization"/>
    <property type="evidence" value="ECO:0007669"/>
    <property type="project" value="TreeGrafter"/>
</dbReference>
<feature type="region of interest" description="Disordered" evidence="6">
    <location>
        <begin position="1"/>
        <end position="100"/>
    </location>
</feature>
<dbReference type="GO" id="GO:0051011">
    <property type="term" value="F:microtubule minus-end binding"/>
    <property type="evidence" value="ECO:0007669"/>
    <property type="project" value="TreeGrafter"/>
</dbReference>
<comment type="subcellular location">
    <subcellularLocation>
        <location evidence="5">Cytoplasm</location>
        <location evidence="5">Cytoskeleton</location>
        <location evidence="5">Microtubule organizing center</location>
    </subcellularLocation>
</comment>
<gene>
    <name evidence="9" type="ORF">FA09DRAFT_320435</name>
</gene>
<keyword evidence="2 5" id="KW-0963">Cytoplasm</keyword>
<organism evidence="9 10">
    <name type="scientific">Tilletiopsis washingtonensis</name>
    <dbReference type="NCBI Taxonomy" id="58919"/>
    <lineage>
        <taxon>Eukaryota</taxon>
        <taxon>Fungi</taxon>
        <taxon>Dikarya</taxon>
        <taxon>Basidiomycota</taxon>
        <taxon>Ustilaginomycotina</taxon>
        <taxon>Exobasidiomycetes</taxon>
        <taxon>Entylomatales</taxon>
        <taxon>Entylomatales incertae sedis</taxon>
        <taxon>Tilletiopsis</taxon>
    </lineage>
</organism>
<feature type="domain" description="Gamma tubulin complex component C-terminal" evidence="7">
    <location>
        <begin position="660"/>
        <end position="984"/>
    </location>
</feature>
<evidence type="ECO:0000256" key="1">
    <source>
        <dbReference type="ARBA" id="ARBA00010337"/>
    </source>
</evidence>
<dbReference type="PANTHER" id="PTHR19302:SF13">
    <property type="entry name" value="GAMMA-TUBULIN COMPLEX COMPONENT 2"/>
    <property type="match status" value="1"/>
</dbReference>
<feature type="domain" description="Gamma tubulin complex component protein N-terminal" evidence="8">
    <location>
        <begin position="259"/>
        <end position="654"/>
    </location>
</feature>
<evidence type="ECO:0000313" key="9">
    <source>
        <dbReference type="EMBL" id="PWN96909.1"/>
    </source>
</evidence>
<dbReference type="GO" id="GO:0043015">
    <property type="term" value="F:gamma-tubulin binding"/>
    <property type="evidence" value="ECO:0007669"/>
    <property type="project" value="InterPro"/>
</dbReference>
<dbReference type="InterPro" id="IPR042241">
    <property type="entry name" value="GCP_C_sf"/>
</dbReference>
<dbReference type="Gene3D" id="1.20.120.1900">
    <property type="entry name" value="Gamma-tubulin complex, C-terminal domain"/>
    <property type="match status" value="1"/>
</dbReference>
<dbReference type="PANTHER" id="PTHR19302">
    <property type="entry name" value="GAMMA TUBULIN COMPLEX PROTEIN"/>
    <property type="match status" value="1"/>
</dbReference>
<comment type="similarity">
    <text evidence="1 5">Belongs to the TUBGCP family.</text>
</comment>
<dbReference type="GeneID" id="37268522"/>
<reference evidence="9 10" key="1">
    <citation type="journal article" date="2018" name="Mol. Biol. Evol.">
        <title>Broad Genomic Sampling Reveals a Smut Pathogenic Ancestry of the Fungal Clade Ustilaginomycotina.</title>
        <authorList>
            <person name="Kijpornyongpan T."/>
            <person name="Mondo S.J."/>
            <person name="Barry K."/>
            <person name="Sandor L."/>
            <person name="Lee J."/>
            <person name="Lipzen A."/>
            <person name="Pangilinan J."/>
            <person name="LaButti K."/>
            <person name="Hainaut M."/>
            <person name="Henrissat B."/>
            <person name="Grigoriev I.V."/>
            <person name="Spatafora J.W."/>
            <person name="Aime M.C."/>
        </authorList>
    </citation>
    <scope>NUCLEOTIDE SEQUENCE [LARGE SCALE GENOMIC DNA]</scope>
    <source>
        <strain evidence="9 10">MCA 4186</strain>
    </source>
</reference>
<dbReference type="GO" id="GO:0051225">
    <property type="term" value="P:spindle assembly"/>
    <property type="evidence" value="ECO:0007669"/>
    <property type="project" value="TreeGrafter"/>
</dbReference>
<feature type="compositionally biased region" description="Low complexity" evidence="6">
    <location>
        <begin position="12"/>
        <end position="32"/>
    </location>
</feature>
<dbReference type="OrthoDB" id="2192946at2759"/>
<evidence type="ECO:0000259" key="8">
    <source>
        <dbReference type="Pfam" id="PF17681"/>
    </source>
</evidence>
<name>A0A316Z5M7_9BASI</name>
<dbReference type="InterPro" id="IPR041470">
    <property type="entry name" value="GCP_N"/>
</dbReference>